<keyword evidence="2" id="KW-0472">Membrane</keyword>
<evidence type="ECO:0000256" key="1">
    <source>
        <dbReference type="SAM" id="MobiDB-lite"/>
    </source>
</evidence>
<sequence length="578" mass="63713">MFHMNQLIRSRKVIRDVTYRWIPFLFVFLTVVVSTTLLSTAGHPPRGIVITFGVFAGLLVVIFLACHLMMYCTRIKQGIDAERASNRKDDDDDSGVDVPLGFLSSIRNVETQAPQPRRERPDPLSPGRDARERRRQGQARSNHRISSYGPARNPAAQYNHPPRLSQLTGRGSDRPQSRSMAENRVSQDQQPPTPLDQRQRHRDMRHSSAMIDPLKIHREQTLTPNGPQPGYQRGLGPRESPLRRPLSRDSSSEDNPIIHTTRTSPHTDAAEYHYAPPPPPPPPRETNPRQHRPSAVHAAAAAAPQQQQQQRPPRRDIPDYRPRDTSTEELFYNCPRDGISDIFVTPAGLRRAGTADTVLHARLPFLASPFILPDIKPGARLRRRMSADDCLRRAPWGFSGDDDDDDDVEVMVVRDVGHKVVQVVHPAAAAGPGVERVNSLKGSVRWVRVRGSFDSGYYSAGGCGSGQQTQPSPSLFSQAASESDDLATAFSATATATAVSSRGSSWPPSSGGSRDSWSSSSVVSELLSLRPRSTSSVVSEWTGWRARMSMGDAGAISVVSETRVRRERQGPLGRAGSC</sequence>
<feature type="compositionally biased region" description="Basic and acidic residues" evidence="1">
    <location>
        <begin position="313"/>
        <end position="323"/>
    </location>
</feature>
<feature type="compositionally biased region" description="Low complexity" evidence="1">
    <location>
        <begin position="298"/>
        <end position="311"/>
    </location>
</feature>
<evidence type="ECO:0000313" key="3">
    <source>
        <dbReference type="EMBL" id="POS80010.1"/>
    </source>
</evidence>
<gene>
    <name evidence="3" type="ORF">DHEL01_v201583</name>
</gene>
<feature type="region of interest" description="Disordered" evidence="1">
    <location>
        <begin position="107"/>
        <end position="323"/>
    </location>
</feature>
<dbReference type="OrthoDB" id="5244420at2759"/>
<feature type="compositionally biased region" description="Basic residues" evidence="1">
    <location>
        <begin position="133"/>
        <end position="143"/>
    </location>
</feature>
<evidence type="ECO:0000256" key="2">
    <source>
        <dbReference type="SAM" id="Phobius"/>
    </source>
</evidence>
<dbReference type="AlphaFoldDB" id="A0A2P5IBY4"/>
<dbReference type="InParanoid" id="A0A2P5IBY4"/>
<protein>
    <submittedName>
        <fullName evidence="3">Uncharacterized protein</fullName>
    </submittedName>
</protein>
<comment type="caution">
    <text evidence="3">The sequence shown here is derived from an EMBL/GenBank/DDBJ whole genome shotgun (WGS) entry which is preliminary data.</text>
</comment>
<keyword evidence="2" id="KW-0812">Transmembrane</keyword>
<dbReference type="Proteomes" id="UP000094444">
    <property type="component" value="Unassembled WGS sequence"/>
</dbReference>
<feature type="transmembrane region" description="Helical" evidence="2">
    <location>
        <begin position="48"/>
        <end position="70"/>
    </location>
</feature>
<keyword evidence="4" id="KW-1185">Reference proteome</keyword>
<reference evidence="3" key="1">
    <citation type="submission" date="2017-09" db="EMBL/GenBank/DDBJ databases">
        <title>Polyketide synthases of a Diaporthe helianthi virulent isolate.</title>
        <authorList>
            <person name="Baroncelli R."/>
        </authorList>
    </citation>
    <scope>NUCLEOTIDE SEQUENCE [LARGE SCALE GENOMIC DNA]</scope>
    <source>
        <strain evidence="3">7/96</strain>
    </source>
</reference>
<feature type="region of interest" description="Disordered" evidence="1">
    <location>
        <begin position="498"/>
        <end position="518"/>
    </location>
</feature>
<feature type="compositionally biased region" description="Pro residues" evidence="1">
    <location>
        <begin position="275"/>
        <end position="285"/>
    </location>
</feature>
<proteinExistence type="predicted"/>
<feature type="compositionally biased region" description="Polar residues" evidence="1">
    <location>
        <begin position="177"/>
        <end position="190"/>
    </location>
</feature>
<name>A0A2P5IBY4_DIAHE</name>
<accession>A0A2P5IBY4</accession>
<feature type="compositionally biased region" description="Basic and acidic residues" evidence="1">
    <location>
        <begin position="240"/>
        <end position="251"/>
    </location>
</feature>
<keyword evidence="2" id="KW-1133">Transmembrane helix</keyword>
<evidence type="ECO:0000313" key="4">
    <source>
        <dbReference type="Proteomes" id="UP000094444"/>
    </source>
</evidence>
<feature type="compositionally biased region" description="Basic and acidic residues" evidence="1">
    <location>
        <begin position="116"/>
        <end position="132"/>
    </location>
</feature>
<dbReference type="EMBL" id="MAVT02000075">
    <property type="protein sequence ID" value="POS80010.1"/>
    <property type="molecule type" value="Genomic_DNA"/>
</dbReference>
<organism evidence="3 4">
    <name type="scientific">Diaporthe helianthi</name>
    <dbReference type="NCBI Taxonomy" id="158607"/>
    <lineage>
        <taxon>Eukaryota</taxon>
        <taxon>Fungi</taxon>
        <taxon>Dikarya</taxon>
        <taxon>Ascomycota</taxon>
        <taxon>Pezizomycotina</taxon>
        <taxon>Sordariomycetes</taxon>
        <taxon>Sordariomycetidae</taxon>
        <taxon>Diaporthales</taxon>
        <taxon>Diaporthaceae</taxon>
        <taxon>Diaporthe</taxon>
    </lineage>
</organism>
<feature type="transmembrane region" description="Helical" evidence="2">
    <location>
        <begin position="21"/>
        <end position="42"/>
    </location>
</feature>